<dbReference type="Proteomes" id="UP000049855">
    <property type="component" value="Unassembled WGS sequence"/>
</dbReference>
<reference evidence="3" key="1">
    <citation type="submission" date="2015-03" db="EMBL/GenBank/DDBJ databases">
        <authorList>
            <person name="Nijsse Bart"/>
        </authorList>
    </citation>
    <scope>NUCLEOTIDE SEQUENCE [LARGE SCALE GENOMIC DNA]</scope>
</reference>
<sequence>MERKPTSIPPIERLGKISPVRPIQYFNQLTNQSMPRKKNKLKNPQADKGNEKNLPQKEGSIDVKA</sequence>
<evidence type="ECO:0000313" key="2">
    <source>
        <dbReference type="EMBL" id="CQR73384.1"/>
    </source>
</evidence>
<protein>
    <submittedName>
        <fullName evidence="2">Uncharacterized protein</fullName>
    </submittedName>
</protein>
<dbReference type="RefSeq" id="WP_021168168.1">
    <property type="nucleotide sequence ID" value="NZ_CTRP01000012.1"/>
</dbReference>
<accession>A0A0U1L395</accession>
<feature type="region of interest" description="Disordered" evidence="1">
    <location>
        <begin position="28"/>
        <end position="65"/>
    </location>
</feature>
<keyword evidence="3" id="KW-1185">Reference proteome</keyword>
<gene>
    <name evidence="2" type="ORF">SpAn4DRAFT_2616</name>
</gene>
<dbReference type="AlphaFoldDB" id="A0A0U1L395"/>
<evidence type="ECO:0000256" key="1">
    <source>
        <dbReference type="SAM" id="MobiDB-lite"/>
    </source>
</evidence>
<evidence type="ECO:0000313" key="3">
    <source>
        <dbReference type="Proteomes" id="UP000049855"/>
    </source>
</evidence>
<dbReference type="EMBL" id="CTRP01000012">
    <property type="protein sequence ID" value="CQR73384.1"/>
    <property type="molecule type" value="Genomic_DNA"/>
</dbReference>
<feature type="compositionally biased region" description="Basic and acidic residues" evidence="1">
    <location>
        <begin position="48"/>
        <end position="65"/>
    </location>
</feature>
<proteinExistence type="predicted"/>
<organism evidence="2 3">
    <name type="scientific">Sporomusa ovata</name>
    <dbReference type="NCBI Taxonomy" id="2378"/>
    <lineage>
        <taxon>Bacteria</taxon>
        <taxon>Bacillati</taxon>
        <taxon>Bacillota</taxon>
        <taxon>Negativicutes</taxon>
        <taxon>Selenomonadales</taxon>
        <taxon>Sporomusaceae</taxon>
        <taxon>Sporomusa</taxon>
    </lineage>
</organism>
<name>A0A0U1L395_9FIRM</name>